<gene>
    <name evidence="1" type="ORF">G2W53_033812</name>
</gene>
<reference evidence="1" key="1">
    <citation type="submission" date="2020-09" db="EMBL/GenBank/DDBJ databases">
        <title>Genome-Enabled Discovery of Anthraquinone Biosynthesis in Senna tora.</title>
        <authorList>
            <person name="Kang S.-H."/>
            <person name="Pandey R.P."/>
            <person name="Lee C.-M."/>
            <person name="Sim J.-S."/>
            <person name="Jeong J.-T."/>
            <person name="Choi B.-S."/>
            <person name="Jung M."/>
            <person name="Ginzburg D."/>
            <person name="Zhao K."/>
            <person name="Won S.Y."/>
            <person name="Oh T.-J."/>
            <person name="Yu Y."/>
            <person name="Kim N.-H."/>
            <person name="Lee O.R."/>
            <person name="Lee T.-H."/>
            <person name="Bashyal P."/>
            <person name="Kim T.-S."/>
            <person name="Lee W.-H."/>
            <person name="Kawkins C."/>
            <person name="Kim C.-K."/>
            <person name="Kim J.S."/>
            <person name="Ahn B.O."/>
            <person name="Rhee S.Y."/>
            <person name="Sohng J.K."/>
        </authorList>
    </citation>
    <scope>NUCLEOTIDE SEQUENCE</scope>
    <source>
        <tissue evidence="1">Leaf</tissue>
    </source>
</reference>
<evidence type="ECO:0000313" key="1">
    <source>
        <dbReference type="EMBL" id="KAF7812836.1"/>
    </source>
</evidence>
<sequence length="409" mass="44863">MDEARIHRLSWDKLTKRKDVGGLGFRDFSCFNDAMIAKQCWRIMLNPSDLWVRVIKGIYFPNCTFLEALKGARVSWAWSSLLEGRNLLLKGLIWRVGDGRSIDFWKDPWVSNLVNFKLAVRDSVSVFENAKVADFIVGGRWDCVKLAIVVSFEELNEIKKVPIFVYGSRNKITWAAAKNGSYSVKTGYHLARSFLAENMSLKPSSSSSFPSGVWSSLWKGRCEYVFQGTHVNSLASINVVEAAFLQFWSVAVADRSPAVSLGSMGFTAADKWVLPPKGVIKVNTEVAFDQPSGRAGFGAIAHSWDRAVVGGVAFRSVAPSSFGAEALAVLKGAAGDWKGDSVVEDFRVVAQELQSVSFSWVRRSGNLAVNWLARSASKGMCPIGWVSMPPSPLASILESNFPQTVVGSG</sequence>
<dbReference type="AlphaFoldDB" id="A0A834T202"/>
<dbReference type="Proteomes" id="UP000634136">
    <property type="component" value="Unassembled WGS sequence"/>
</dbReference>
<keyword evidence="1" id="KW-0548">Nucleotidyltransferase</keyword>
<dbReference type="PANTHER" id="PTHR47074:SF61">
    <property type="entry name" value="RNASE H TYPE-1 DOMAIN-CONTAINING PROTEIN"/>
    <property type="match status" value="1"/>
</dbReference>
<dbReference type="GO" id="GO:0003964">
    <property type="term" value="F:RNA-directed DNA polymerase activity"/>
    <property type="evidence" value="ECO:0007669"/>
    <property type="project" value="UniProtKB-KW"/>
</dbReference>
<accession>A0A834T202</accession>
<dbReference type="PANTHER" id="PTHR47074">
    <property type="entry name" value="BNAC02G40300D PROTEIN"/>
    <property type="match status" value="1"/>
</dbReference>
<proteinExistence type="predicted"/>
<name>A0A834T202_9FABA</name>
<keyword evidence="1" id="KW-0808">Transferase</keyword>
<dbReference type="OrthoDB" id="1428630at2759"/>
<keyword evidence="1" id="KW-0695">RNA-directed DNA polymerase</keyword>
<evidence type="ECO:0000313" key="2">
    <source>
        <dbReference type="Proteomes" id="UP000634136"/>
    </source>
</evidence>
<protein>
    <submittedName>
        <fullName evidence="1">Reverse transcriptase</fullName>
    </submittedName>
</protein>
<organism evidence="1 2">
    <name type="scientific">Senna tora</name>
    <dbReference type="NCBI Taxonomy" id="362788"/>
    <lineage>
        <taxon>Eukaryota</taxon>
        <taxon>Viridiplantae</taxon>
        <taxon>Streptophyta</taxon>
        <taxon>Embryophyta</taxon>
        <taxon>Tracheophyta</taxon>
        <taxon>Spermatophyta</taxon>
        <taxon>Magnoliopsida</taxon>
        <taxon>eudicotyledons</taxon>
        <taxon>Gunneridae</taxon>
        <taxon>Pentapetalae</taxon>
        <taxon>rosids</taxon>
        <taxon>fabids</taxon>
        <taxon>Fabales</taxon>
        <taxon>Fabaceae</taxon>
        <taxon>Caesalpinioideae</taxon>
        <taxon>Cassia clade</taxon>
        <taxon>Senna</taxon>
    </lineage>
</organism>
<keyword evidence="2" id="KW-1185">Reference proteome</keyword>
<dbReference type="EMBL" id="JAAIUW010000010">
    <property type="protein sequence ID" value="KAF7812836.1"/>
    <property type="molecule type" value="Genomic_DNA"/>
</dbReference>
<comment type="caution">
    <text evidence="1">The sequence shown here is derived from an EMBL/GenBank/DDBJ whole genome shotgun (WGS) entry which is preliminary data.</text>
</comment>
<dbReference type="InterPro" id="IPR052929">
    <property type="entry name" value="RNase_H-like_EbsB-rel"/>
</dbReference>